<dbReference type="EMBL" id="NESQ01000447">
    <property type="protein sequence ID" value="PUU72890.1"/>
    <property type="molecule type" value="Genomic_DNA"/>
</dbReference>
<dbReference type="Proteomes" id="UP000244722">
    <property type="component" value="Unassembled WGS sequence"/>
</dbReference>
<name>A0A2T6ZBM2_TUBBO</name>
<keyword evidence="2" id="KW-1185">Reference proteome</keyword>
<organism evidence="1 2">
    <name type="scientific">Tuber borchii</name>
    <name type="common">White truffle</name>
    <dbReference type="NCBI Taxonomy" id="42251"/>
    <lineage>
        <taxon>Eukaryota</taxon>
        <taxon>Fungi</taxon>
        <taxon>Dikarya</taxon>
        <taxon>Ascomycota</taxon>
        <taxon>Pezizomycotina</taxon>
        <taxon>Pezizomycetes</taxon>
        <taxon>Pezizales</taxon>
        <taxon>Tuberaceae</taxon>
        <taxon>Tuber</taxon>
    </lineage>
</organism>
<proteinExistence type="predicted"/>
<reference evidence="1 2" key="1">
    <citation type="submission" date="2017-04" db="EMBL/GenBank/DDBJ databases">
        <title>Draft genome sequence of Tuber borchii Vittad., a whitish edible truffle.</title>
        <authorList>
            <consortium name="DOE Joint Genome Institute"/>
            <person name="Murat C."/>
            <person name="Kuo A."/>
            <person name="Barry K.W."/>
            <person name="Clum A."/>
            <person name="Dockter R.B."/>
            <person name="Fauchery L."/>
            <person name="Iotti M."/>
            <person name="Kohler A."/>
            <person name="Labutti K."/>
            <person name="Lindquist E.A."/>
            <person name="Lipzen A."/>
            <person name="Ohm R.A."/>
            <person name="Wang M."/>
            <person name="Grigoriev I.V."/>
            <person name="Zambonelli A."/>
            <person name="Martin F.M."/>
        </authorList>
    </citation>
    <scope>NUCLEOTIDE SEQUENCE [LARGE SCALE GENOMIC DNA]</scope>
    <source>
        <strain evidence="1 2">Tbo3840</strain>
    </source>
</reference>
<comment type="caution">
    <text evidence="1">The sequence shown here is derived from an EMBL/GenBank/DDBJ whole genome shotgun (WGS) entry which is preliminary data.</text>
</comment>
<sequence length="218" mass="24772">MLVGPLFIGNDGCPNPMPVEGAALAAWHKFALDQATLFENQRVQQTLEDRAMWRKELEKVSKGFQDSQDVLLQRCEKKEQQLQEEINKLTMALLMSKYSKRIEMLNIRGALERIRRDAANQKGISSANKGQATLAEIAESEEFTKISEGEARARGLKQAEVRDSAAFLFKYLSGYAHGYDEPIVVKKGDHPRDERVAIIALLKLQDKWPSPLSWREEE</sequence>
<gene>
    <name evidence="1" type="ORF">B9Z19DRAFT_1069421</name>
</gene>
<dbReference type="AlphaFoldDB" id="A0A2T6ZBM2"/>
<evidence type="ECO:0000313" key="1">
    <source>
        <dbReference type="EMBL" id="PUU72890.1"/>
    </source>
</evidence>
<evidence type="ECO:0000313" key="2">
    <source>
        <dbReference type="Proteomes" id="UP000244722"/>
    </source>
</evidence>
<accession>A0A2T6ZBM2</accession>
<protein>
    <submittedName>
        <fullName evidence="1">Uncharacterized protein</fullName>
    </submittedName>
</protein>